<evidence type="ECO:0000256" key="1">
    <source>
        <dbReference type="SAM" id="Phobius"/>
    </source>
</evidence>
<reference evidence="3 4" key="1">
    <citation type="journal article" date="2016" name="Sci. Rep.">
        <title>Accelerated dysbiosis of gut microbiota during aggravation of DSS-induced colitis by a butyrate-producing bacterium.</title>
        <authorList>
            <person name="Zhang Q."/>
            <person name="Wu Y."/>
            <person name="Wang J."/>
            <person name="Wu G."/>
            <person name="Long W."/>
            <person name="Xue Z."/>
            <person name="Wang L."/>
            <person name="Zhang X."/>
            <person name="Pang X."/>
            <person name="Zhao Y."/>
            <person name="Zhao L."/>
            <person name="Zhang C."/>
        </authorList>
    </citation>
    <scope>NUCLEOTIDE SEQUENCE [LARGE SCALE GENOMIC DNA]</scope>
    <source>
        <strain evidence="3 4">BPB5</strain>
    </source>
</reference>
<organism evidence="3 4">
    <name type="scientific">Anaerostipes hadrus</name>
    <dbReference type="NCBI Taxonomy" id="649756"/>
    <lineage>
        <taxon>Bacteria</taxon>
        <taxon>Bacillati</taxon>
        <taxon>Bacillota</taxon>
        <taxon>Clostridia</taxon>
        <taxon>Lachnospirales</taxon>
        <taxon>Lachnospiraceae</taxon>
        <taxon>Anaerostipes</taxon>
    </lineage>
</organism>
<dbReference type="Gene3D" id="3.30.565.10">
    <property type="entry name" value="Histidine kinase-like ATPase, C-terminal domain"/>
    <property type="match status" value="1"/>
</dbReference>
<dbReference type="AlphaFoldDB" id="A0A1Q2C7C8"/>
<feature type="transmembrane region" description="Helical" evidence="1">
    <location>
        <begin position="12"/>
        <end position="29"/>
    </location>
</feature>
<evidence type="ECO:0000313" key="4">
    <source>
        <dbReference type="Proteomes" id="UP000188159"/>
    </source>
</evidence>
<evidence type="ECO:0000259" key="2">
    <source>
        <dbReference type="Pfam" id="PF14501"/>
    </source>
</evidence>
<keyword evidence="1" id="KW-1133">Transmembrane helix</keyword>
<proteinExistence type="predicted"/>
<evidence type="ECO:0000313" key="3">
    <source>
        <dbReference type="EMBL" id="AQP39643.1"/>
    </source>
</evidence>
<keyword evidence="1" id="KW-0472">Membrane</keyword>
<feature type="transmembrane region" description="Helical" evidence="1">
    <location>
        <begin position="49"/>
        <end position="74"/>
    </location>
</feature>
<dbReference type="RefSeq" id="WP_077326580.1">
    <property type="nucleotide sequence ID" value="NZ_CP012098.1"/>
</dbReference>
<sequence length="300" mass="35152">MKQHRNLYRIEKFIVFLCIFTFPLHGIITNYMRHNPALWNHFFRSGYHIFFYDLMSFAMIFAFGSFMGIVFHICNSARKSADLKNTEITHHTMLKQQEELKNLKSTILKKQYYIDHYLHIAEQLGNEQRYEEMSSLISSLSSHVKRNYPDTFCKNALLNTLLQEKKAIADRLEINCQFRILLPESFDCVFSDITITSLFSNLLDNAIEACELCNSEEKKPFISLTTNFKANVFMIHMQNSKNPEEIFTHQTNKTQNSALHGHGLSIIEEIVTQYHGTYKWVDEGACFSCHLMLQFSEECH</sequence>
<dbReference type="SUPFAM" id="SSF55874">
    <property type="entry name" value="ATPase domain of HSP90 chaperone/DNA topoisomerase II/histidine kinase"/>
    <property type="match status" value="1"/>
</dbReference>
<dbReference type="Pfam" id="PF14501">
    <property type="entry name" value="HATPase_c_5"/>
    <property type="match status" value="1"/>
</dbReference>
<accession>A0A1Q2C7C8</accession>
<dbReference type="Proteomes" id="UP000188159">
    <property type="component" value="Chromosome"/>
</dbReference>
<protein>
    <recommendedName>
        <fullName evidence="2">Sensor histidine kinase NatK-like C-terminal domain-containing protein</fullName>
    </recommendedName>
</protein>
<keyword evidence="1" id="KW-0812">Transmembrane</keyword>
<dbReference type="EMBL" id="CP012098">
    <property type="protein sequence ID" value="AQP39643.1"/>
    <property type="molecule type" value="Genomic_DNA"/>
</dbReference>
<dbReference type="InterPro" id="IPR032834">
    <property type="entry name" value="NatK-like_C"/>
</dbReference>
<gene>
    <name evidence="3" type="ORF">DO83_08635</name>
</gene>
<feature type="domain" description="Sensor histidine kinase NatK-like C-terminal" evidence="2">
    <location>
        <begin position="194"/>
        <end position="293"/>
    </location>
</feature>
<dbReference type="InterPro" id="IPR036890">
    <property type="entry name" value="HATPase_C_sf"/>
</dbReference>
<name>A0A1Q2C7C8_ANAHA</name>